<comment type="caution">
    <text evidence="2">The sequence shown here is derived from an EMBL/GenBank/DDBJ whole genome shotgun (WGS) entry which is preliminary data.</text>
</comment>
<accession>A0A8J6PRX9</accession>
<dbReference type="Proteomes" id="UP000621516">
    <property type="component" value="Unassembled WGS sequence"/>
</dbReference>
<dbReference type="InterPro" id="IPR025150">
    <property type="entry name" value="GH123_cat"/>
</dbReference>
<dbReference type="AlphaFoldDB" id="A0A8J6PRX9"/>
<keyword evidence="3" id="KW-1185">Reference proteome</keyword>
<dbReference type="Pfam" id="PF13320">
    <property type="entry name" value="GH123_cat"/>
    <property type="match status" value="1"/>
</dbReference>
<sequence>MSFKPSLYIFFYCFFFFSFSSCKTSNQIKENKLKVYFNHSLNNPYDYKKSESSQTTDLVLAKGESESFQIALELETTDYLEFNKKSSNKSLNFEISEIVEYNGALDLLVPIDENKYLPKQKTVFLWVTYYANRKIKPGRYTDYLNIKTTNGLKTLTFTIEVKDITIPITPSIPLTFGIYDAALTSSNKKNDIIKKRKQYFELCFKNRLSPYLVNWGPPHRHLHIQSSPYEWSDPRTKNYIKDPRFAAIGLPFYDYTDEELKELYSRVEQAGLVNKAYVYFYDEPRNYEDHEKVLDYVKKLSNIAPSLKIQLPIFCGMTEESDDIFEVFDYYKDYPVIVNTGFYPLQSNEERAKQCLEKVYPKQEWWTYTCCGAKPGFTYNTSAFGTRSILWRSFKEQSKGFLYWAVNNYESIDPDVIPEWTKPGDGHLIYRGEEFGKNYPLSTLRLERFRDSEEDYELLKMIEEKYNRQKALELLSTVYTKPNISTNNAETVDAFRLKMLKILDQ</sequence>
<gene>
    <name evidence="2" type="ORF">ICJ85_00570</name>
</gene>
<proteinExistence type="predicted"/>
<dbReference type="PROSITE" id="PS51257">
    <property type="entry name" value="PROKAR_LIPOPROTEIN"/>
    <property type="match status" value="1"/>
</dbReference>
<feature type="domain" description="Glycoside hydrolase 123 catalytic" evidence="1">
    <location>
        <begin position="254"/>
        <end position="461"/>
    </location>
</feature>
<name>A0A8J6PRX9_9FLAO</name>
<dbReference type="EMBL" id="JACVXD010000001">
    <property type="protein sequence ID" value="MBD0822503.1"/>
    <property type="molecule type" value="Genomic_DNA"/>
</dbReference>
<protein>
    <submittedName>
        <fullName evidence="2">DUF4091 domain-containing protein</fullName>
    </submittedName>
</protein>
<dbReference type="RefSeq" id="WP_188221825.1">
    <property type="nucleotide sequence ID" value="NZ_JACVXD010000001.1"/>
</dbReference>
<organism evidence="2 3">
    <name type="scientific">Aestuariibaculum marinum</name>
    <dbReference type="NCBI Taxonomy" id="2683592"/>
    <lineage>
        <taxon>Bacteria</taxon>
        <taxon>Pseudomonadati</taxon>
        <taxon>Bacteroidota</taxon>
        <taxon>Flavobacteriia</taxon>
        <taxon>Flavobacteriales</taxon>
        <taxon>Flavobacteriaceae</taxon>
    </lineage>
</organism>
<evidence type="ECO:0000313" key="3">
    <source>
        <dbReference type="Proteomes" id="UP000621516"/>
    </source>
</evidence>
<reference evidence="2 3" key="1">
    <citation type="journal article" date="2018" name="J. Microbiol.">
        <title>Aestuariibaculum marinum sp. nov., a marine bacterium isolated from seawater in South Korea.</title>
        <authorList>
            <person name="Choi J."/>
            <person name="Lee D."/>
            <person name="Jang J.H."/>
            <person name="Cha S."/>
            <person name="Seo T."/>
        </authorList>
    </citation>
    <scope>NUCLEOTIDE SEQUENCE [LARGE SCALE GENOMIC DNA]</scope>
    <source>
        <strain evidence="2 3">IP7</strain>
    </source>
</reference>
<evidence type="ECO:0000313" key="2">
    <source>
        <dbReference type="EMBL" id="MBD0822503.1"/>
    </source>
</evidence>
<evidence type="ECO:0000259" key="1">
    <source>
        <dbReference type="Pfam" id="PF13320"/>
    </source>
</evidence>